<reference evidence="3" key="1">
    <citation type="submission" date="2024-04" db="EMBL/GenBank/DDBJ databases">
        <title>Phylogenomic analyses of a clade within the roseobacter group suggest taxonomic reassignments of species of the genera Aestuariivita, Citreicella, Loktanella, Nautella, Pelagibaca, Ruegeria, Thalassobius, Thiobacimonas and Tropicibacter, and the proposal o.</title>
        <authorList>
            <person name="Jeon C.O."/>
        </authorList>
    </citation>
    <scope>NUCLEOTIDE SEQUENCE [LARGE SCALE GENOMIC DNA]</scope>
    <source>
        <strain evidence="3">BS5-3</strain>
    </source>
</reference>
<keyword evidence="1" id="KW-0812">Transmembrane</keyword>
<name>A0ABZ2V5U5_9RHOB</name>
<feature type="transmembrane region" description="Helical" evidence="1">
    <location>
        <begin position="45"/>
        <end position="61"/>
    </location>
</feature>
<protein>
    <submittedName>
        <fullName evidence="2">Uncharacterized protein</fullName>
    </submittedName>
</protein>
<keyword evidence="1" id="KW-1133">Transmembrane helix</keyword>
<evidence type="ECO:0000313" key="2">
    <source>
        <dbReference type="EMBL" id="WZC49941.1"/>
    </source>
</evidence>
<accession>A0ABZ2V5U5</accession>
<proteinExistence type="predicted"/>
<keyword evidence="1" id="KW-0472">Membrane</keyword>
<dbReference type="RefSeq" id="WP_341368051.1">
    <property type="nucleotide sequence ID" value="NZ_CP150951.2"/>
</dbReference>
<dbReference type="EMBL" id="CP150951">
    <property type="protein sequence ID" value="WZC49941.1"/>
    <property type="molecule type" value="Genomic_DNA"/>
</dbReference>
<gene>
    <name evidence="2" type="ORF">AABB29_04635</name>
</gene>
<sequence>MILKIIGVAFILWGIADLVVGLQGGDIWTYVNYRLPDTISEYSPYVAMLIGAVIFALSGGRKTPQRF</sequence>
<dbReference type="Proteomes" id="UP001440612">
    <property type="component" value="Chromosome"/>
</dbReference>
<organism evidence="2 3">
    <name type="scientific">Yoonia phaeophyticola</name>
    <dbReference type="NCBI Taxonomy" id="3137369"/>
    <lineage>
        <taxon>Bacteria</taxon>
        <taxon>Pseudomonadati</taxon>
        <taxon>Pseudomonadota</taxon>
        <taxon>Alphaproteobacteria</taxon>
        <taxon>Rhodobacterales</taxon>
        <taxon>Paracoccaceae</taxon>
        <taxon>Yoonia</taxon>
    </lineage>
</organism>
<evidence type="ECO:0000313" key="3">
    <source>
        <dbReference type="Proteomes" id="UP001440612"/>
    </source>
</evidence>
<evidence type="ECO:0000256" key="1">
    <source>
        <dbReference type="SAM" id="Phobius"/>
    </source>
</evidence>
<keyword evidence="3" id="KW-1185">Reference proteome</keyword>